<dbReference type="InterPro" id="IPR049403">
    <property type="entry name" value="Ebp1_C"/>
</dbReference>
<feature type="compositionally biased region" description="Basic and acidic residues" evidence="1">
    <location>
        <begin position="413"/>
        <end position="424"/>
    </location>
</feature>
<comment type="caution">
    <text evidence="3">The sequence shown here is derived from an EMBL/GenBank/DDBJ whole genome shotgun (WGS) entry which is preliminary data.</text>
</comment>
<reference evidence="3 4" key="1">
    <citation type="submission" date="2024-07" db="EMBL/GenBank/DDBJ databases">
        <title>Section-level genome sequencing and comparative genomics of Aspergillus sections Usti and Cavernicolus.</title>
        <authorList>
            <consortium name="Lawrence Berkeley National Laboratory"/>
            <person name="Nybo J.L."/>
            <person name="Vesth T.C."/>
            <person name="Theobald S."/>
            <person name="Frisvad J.C."/>
            <person name="Larsen T.O."/>
            <person name="Kjaerboelling I."/>
            <person name="Rothschild-Mancinelli K."/>
            <person name="Lyhne E.K."/>
            <person name="Kogle M.E."/>
            <person name="Barry K."/>
            <person name="Clum A."/>
            <person name="Na H."/>
            <person name="Ledsgaard L."/>
            <person name="Lin J."/>
            <person name="Lipzen A."/>
            <person name="Kuo A."/>
            <person name="Riley R."/>
            <person name="Mondo S."/>
            <person name="Labutti K."/>
            <person name="Haridas S."/>
            <person name="Pangalinan J."/>
            <person name="Salamov A.A."/>
            <person name="Simmons B.A."/>
            <person name="Magnuson J.K."/>
            <person name="Chen J."/>
            <person name="Drula E."/>
            <person name="Henrissat B."/>
            <person name="Wiebenga A."/>
            <person name="Lubbers R.J."/>
            <person name="Gomes A.C."/>
            <person name="Makela M.R."/>
            <person name="Stajich J."/>
            <person name="Grigoriev I.V."/>
            <person name="Mortensen U.H."/>
            <person name="De Vries R.P."/>
            <person name="Baker S.E."/>
            <person name="Andersen M.R."/>
        </authorList>
    </citation>
    <scope>NUCLEOTIDE SEQUENCE [LARGE SCALE GENOMIC DNA]</scope>
    <source>
        <strain evidence="3 4">CBS 588.65</strain>
    </source>
</reference>
<name>A0ABR4H237_9EURO</name>
<proteinExistence type="predicted"/>
<evidence type="ECO:0000256" key="1">
    <source>
        <dbReference type="SAM" id="MobiDB-lite"/>
    </source>
</evidence>
<feature type="region of interest" description="Disordered" evidence="1">
    <location>
        <begin position="393"/>
        <end position="544"/>
    </location>
</feature>
<feature type="compositionally biased region" description="Polar residues" evidence="1">
    <location>
        <begin position="347"/>
        <end position="367"/>
    </location>
</feature>
<feature type="compositionally biased region" description="Polar residues" evidence="1">
    <location>
        <begin position="513"/>
        <end position="537"/>
    </location>
</feature>
<evidence type="ECO:0000259" key="2">
    <source>
        <dbReference type="Pfam" id="PF21204"/>
    </source>
</evidence>
<protein>
    <recommendedName>
        <fullName evidence="2">Ell binding protein Ebp1 C-terminal domain-containing protein</fullName>
    </recommendedName>
</protein>
<accession>A0ABR4H237</accession>
<feature type="region of interest" description="Disordered" evidence="1">
    <location>
        <begin position="1"/>
        <end position="25"/>
    </location>
</feature>
<feature type="domain" description="Ell binding protein Ebp1 C-terminal" evidence="2">
    <location>
        <begin position="520"/>
        <end position="740"/>
    </location>
</feature>
<evidence type="ECO:0000313" key="4">
    <source>
        <dbReference type="Proteomes" id="UP001610334"/>
    </source>
</evidence>
<dbReference type="EMBL" id="JBFXLT010000087">
    <property type="protein sequence ID" value="KAL2809515.1"/>
    <property type="molecule type" value="Genomic_DNA"/>
</dbReference>
<feature type="compositionally biased region" description="Low complexity" evidence="1">
    <location>
        <begin position="249"/>
        <end position="270"/>
    </location>
</feature>
<feature type="compositionally biased region" description="Basic and acidic residues" evidence="1">
    <location>
        <begin position="490"/>
        <end position="508"/>
    </location>
</feature>
<sequence>MSSRSTDTTTRPSTSASGRPDHSEHDLIDQRLKHLRDEVLPFYPFLLTVPTEVPFRLGHRFVNNWAVSDDGLFTPEEHQLQYMTFLTHNESDSLLVAVGDWSDGTGSVMADRSSRPQSATSTPSNGSIKKKISLHDYKNKRKNGTSPSRLSQEATGHKSSSTLHVPYDSHTSKPLPTRDNHQNRPKKNLSSNPSTQLDPEQIDRKRPPERDNGRHGSQEKDAATAKRRKLSPEPSSTQFKSERLDINGLPELLSPTLPPTSSTPRLPRLLSPTLPPDLERELARLGAEVLVSDSQAESTVNSDTVRPKAQKETLSAAGPLKAYGKLSGLGLEKVVSTGQDTYRYGSHTASKTVSQPPTSNTKSTLITSRSPRLIVKLKYGRQNRKRVEGLLKFAGKRKHSHQSSPATDVGEQESPHPTKSDHPKLPAPDQPNKTIRTDGRPKPPVINNQGTSSRDRPKEHQPTGPEKPQTPVQSHGQQERTRPVSITPAKDLKHSSSRHDLTSNEAKARSISVARNTPAESASGTSKRSPPQPSNLDRNGERRAWKDEYQKYGNLGRELKHAADRHTAKDKVTSTDEKLAAATAIEAILCFILAFVADDQSKALSRQIGDSSTWLSILAYWRVVKKHSFPFPPLYSLSLILGAVSYDAIHALDLERLAVTPLPGEHTPVPTPGSDGHTVTSDEKRTLKDFLELKTRLPEFYKESQRLWLDGSRGLSEDILARDFPETWSKRARTYSEQGKKKLKPGDYSGEIYLPLGKTSTPLEIIRFSCVLLREWCSQENIDWRGKLDL</sequence>
<dbReference type="Proteomes" id="UP001610334">
    <property type="component" value="Unassembled WGS sequence"/>
</dbReference>
<feature type="compositionally biased region" description="Polar residues" evidence="1">
    <location>
        <begin position="115"/>
        <end position="127"/>
    </location>
</feature>
<evidence type="ECO:0000313" key="3">
    <source>
        <dbReference type="EMBL" id="KAL2809515.1"/>
    </source>
</evidence>
<feature type="compositionally biased region" description="Basic and acidic residues" evidence="1">
    <location>
        <begin position="201"/>
        <end position="224"/>
    </location>
</feature>
<feature type="compositionally biased region" description="Basic residues" evidence="1">
    <location>
        <begin position="128"/>
        <end position="143"/>
    </location>
</feature>
<feature type="compositionally biased region" description="Polar residues" evidence="1">
    <location>
        <begin position="144"/>
        <end position="163"/>
    </location>
</feature>
<feature type="region of interest" description="Disordered" evidence="1">
    <location>
        <begin position="107"/>
        <end position="270"/>
    </location>
</feature>
<organism evidence="3 4">
    <name type="scientific">Aspergillus granulosus</name>
    <dbReference type="NCBI Taxonomy" id="176169"/>
    <lineage>
        <taxon>Eukaryota</taxon>
        <taxon>Fungi</taxon>
        <taxon>Dikarya</taxon>
        <taxon>Ascomycota</taxon>
        <taxon>Pezizomycotina</taxon>
        <taxon>Eurotiomycetes</taxon>
        <taxon>Eurotiomycetidae</taxon>
        <taxon>Eurotiales</taxon>
        <taxon>Aspergillaceae</taxon>
        <taxon>Aspergillus</taxon>
        <taxon>Aspergillus subgen. Nidulantes</taxon>
    </lineage>
</organism>
<gene>
    <name evidence="3" type="ORF">BJX63DRAFT_353259</name>
</gene>
<dbReference type="Pfam" id="PF21204">
    <property type="entry name" value="Ebp1_C"/>
    <property type="match status" value="1"/>
</dbReference>
<feature type="compositionally biased region" description="Low complexity" evidence="1">
    <location>
        <begin position="1"/>
        <end position="15"/>
    </location>
</feature>
<feature type="compositionally biased region" description="Polar residues" evidence="1">
    <location>
        <begin position="188"/>
        <end position="198"/>
    </location>
</feature>
<feature type="region of interest" description="Disordered" evidence="1">
    <location>
        <begin position="346"/>
        <end position="367"/>
    </location>
</feature>
<keyword evidence="4" id="KW-1185">Reference proteome</keyword>